<dbReference type="EMBL" id="LGCN01000210">
    <property type="protein sequence ID" value="KOT35728.1"/>
    <property type="molecule type" value="Genomic_DNA"/>
</dbReference>
<dbReference type="InterPro" id="IPR008972">
    <property type="entry name" value="Cupredoxin"/>
</dbReference>
<reference evidence="2 3" key="1">
    <citation type="submission" date="2015-07" db="EMBL/GenBank/DDBJ databases">
        <authorList>
            <person name="Noorani M."/>
        </authorList>
    </citation>
    <scope>NUCLEOTIDE SEQUENCE [LARGE SCALE GENOMIC DNA]</scope>
    <source>
        <strain evidence="2 3">NRRL B-24567</strain>
    </source>
</reference>
<dbReference type="PATRIC" id="fig|36816.3.peg.5078"/>
<name>A0A0N0S5D6_9ACTN</name>
<feature type="region of interest" description="Disordered" evidence="1">
    <location>
        <begin position="24"/>
        <end position="47"/>
    </location>
</feature>
<dbReference type="OrthoDB" id="345021at2"/>
<evidence type="ECO:0000313" key="3">
    <source>
        <dbReference type="Proteomes" id="UP000037773"/>
    </source>
</evidence>
<organism evidence="2 3">
    <name type="scientific">Streptomyces caelestis</name>
    <dbReference type="NCBI Taxonomy" id="36816"/>
    <lineage>
        <taxon>Bacteria</taxon>
        <taxon>Bacillati</taxon>
        <taxon>Actinomycetota</taxon>
        <taxon>Actinomycetes</taxon>
        <taxon>Kitasatosporales</taxon>
        <taxon>Streptomycetaceae</taxon>
        <taxon>Streptomyces</taxon>
    </lineage>
</organism>
<accession>A0A0N0S5D6</accession>
<sequence>MGGRQAPRLRAALPVLRRKDTGAPVRDLAPASGGFVEPSFPETGDHPFVTRVMTDAERGAHGIVRVGRP</sequence>
<evidence type="ECO:0000256" key="1">
    <source>
        <dbReference type="SAM" id="MobiDB-lite"/>
    </source>
</evidence>
<comment type="caution">
    <text evidence="2">The sequence shown here is derived from an EMBL/GenBank/DDBJ whole genome shotgun (WGS) entry which is preliminary data.</text>
</comment>
<gene>
    <name evidence="2" type="ORF">ADK41_23480</name>
</gene>
<dbReference type="AlphaFoldDB" id="A0A0N0S5D6"/>
<proteinExistence type="predicted"/>
<dbReference type="Gene3D" id="2.60.40.420">
    <property type="entry name" value="Cupredoxins - blue copper proteins"/>
    <property type="match status" value="1"/>
</dbReference>
<protein>
    <submittedName>
        <fullName evidence="2">Uncharacterized protein</fullName>
    </submittedName>
</protein>
<dbReference type="RefSeq" id="WP_030817755.1">
    <property type="nucleotide sequence ID" value="NZ_JBFBKA010000009.1"/>
</dbReference>
<dbReference type="Proteomes" id="UP000037773">
    <property type="component" value="Unassembled WGS sequence"/>
</dbReference>
<keyword evidence="3" id="KW-1185">Reference proteome</keyword>
<evidence type="ECO:0000313" key="2">
    <source>
        <dbReference type="EMBL" id="KOT35728.1"/>
    </source>
</evidence>